<dbReference type="Pfam" id="PF01412">
    <property type="entry name" value="ArfGap"/>
    <property type="match status" value="1"/>
</dbReference>
<keyword evidence="1" id="KW-0863">Zinc-finger</keyword>
<feature type="domain" description="Arf-GAP" evidence="3">
    <location>
        <begin position="22"/>
        <end position="151"/>
    </location>
</feature>
<name>A0A8J5JAE4_9STRA</name>
<dbReference type="InterPro" id="IPR003877">
    <property type="entry name" value="SPRY_dom"/>
</dbReference>
<comment type="caution">
    <text evidence="4">The sequence shown here is derived from an EMBL/GenBank/DDBJ whole genome shotgun (WGS) entry which is preliminary data.</text>
</comment>
<dbReference type="InterPro" id="IPR005112">
    <property type="entry name" value="dDENN_dom"/>
</dbReference>
<dbReference type="AlphaFoldDB" id="A0A8J5JAE4"/>
<dbReference type="GO" id="GO:0005096">
    <property type="term" value="F:GTPase activator activity"/>
    <property type="evidence" value="ECO:0007669"/>
    <property type="project" value="InterPro"/>
</dbReference>
<sequence>MMMFTRSNGTNHSPVVQQQAFRKLTEMMLSKSENQCCADCSSRLNDSIWASTTVGAFLCINCAGAHRKLGVQLSRVKSLHLDTWTDEEVAAMKGGNKNVNEIYSKHLDKWLEVDASLELLPNTATDIREKCIRAKYEDKQFTKVPLPPKEKTQDSPENPEEPNPSTSPGRLTEASTSSSSGSSGGQNQQRSPGRSMQCAEPTVMKPGSVVEVTKRFLNYFVVVGRGALIPDQNKGFVLSKSYVAPVFFSFVLTNQPAVQGESGTPALIDSKRFLQDNFDAASRPFVAQLIATQMFDRFIEDRVFNPQLPEVLFFDQSINQKLNRSLTIGKKKYDCSFLEDRSDEIQETFIAPPPSNIGLPDDGTIYKYKAFPRLKKNLFGNVRKPPFALETNNQYCDALTITKKTAPDTVSNVQRSKEIPQEKKRCRIDSEMGDCSDEERDVEAVTMASRLVALHVLPQYPEIWRVLFARQWEKLNFPIVPLEKKKSEGQDDDGVVTTFAFDGRRFGNDRSVRANVPFPTSLYIAVFKRRVQDFANKKQSFEYQIGATTSGYFEISISNPISRPSPHTVRNGRVEMTAIGLVPSSFPLVGKQPGWIIPSFGYHGDNGKLYSALPREPFGPQFGVNDTVGCGIRHSSKDNGRRVFFTHNGNTVTSRYLPGSGRYIPCDKEHEWFPAVGLDSPNTIHVNFGQQPFKYDHVIDELFSECVGINALAARQMLQNANKARFHSVRRNCIDAFIANILERRRLTTAFAAGMATSLFDLGDELLVHVLSFAAPRDVESLTVASPLVARDVVPWFPAIWENIFRRRWEALNFPLDSDTLLQINENLDALFPSSCTESRKLQLLTHAIIPVPSYADIRETQKALGYTDAYHRIVSLQAPDLRESHAVDFALDGGMLGDDRCVRANMPFPTTFHVAVYKRNPTEEDKVLGHTRPVYHVGVVPGGYFELSLSKRQHRHARAPSIFGQEAMTSIGLVNSKFPLVGKQPGWTRRSHGYHGDDGRYYHGTPFEQGQPFGPMFKSGGTVGCGIRINPRTGTIFVFFTNNGELLSGEDGAYKGCEHRNWYPAVGLDSYDALHLNFGQEPFVYGAITDELFEECNDMATAVSEQLQWYDISDSDGESSDDEENNDDNDSGDGFGSDAMSDEEVSARLIMRILAMRRGMDIA</sequence>
<evidence type="ECO:0000313" key="5">
    <source>
        <dbReference type="Proteomes" id="UP000709295"/>
    </source>
</evidence>
<evidence type="ECO:0000313" key="4">
    <source>
        <dbReference type="EMBL" id="KAG6971564.1"/>
    </source>
</evidence>
<reference evidence="4" key="1">
    <citation type="submission" date="2021-01" db="EMBL/GenBank/DDBJ databases">
        <title>Phytophthora aleatoria, a newly-described species from Pinus radiata is distinct from Phytophthora cactorum isolates based on comparative genomics.</title>
        <authorList>
            <person name="Mcdougal R."/>
            <person name="Panda P."/>
            <person name="Williams N."/>
            <person name="Studholme D.J."/>
        </authorList>
    </citation>
    <scope>NUCLEOTIDE SEQUENCE</scope>
    <source>
        <strain evidence="4">NZFS 4037</strain>
    </source>
</reference>
<dbReference type="Pfam" id="PF00622">
    <property type="entry name" value="SPRY"/>
    <property type="match status" value="2"/>
</dbReference>
<dbReference type="EMBL" id="JAENGY010000155">
    <property type="protein sequence ID" value="KAG6971564.1"/>
    <property type="molecule type" value="Genomic_DNA"/>
</dbReference>
<dbReference type="GO" id="GO:0008270">
    <property type="term" value="F:zinc ion binding"/>
    <property type="evidence" value="ECO:0007669"/>
    <property type="project" value="UniProtKB-KW"/>
</dbReference>
<evidence type="ECO:0000256" key="2">
    <source>
        <dbReference type="SAM" id="MobiDB-lite"/>
    </source>
</evidence>
<dbReference type="CDD" id="cd12885">
    <property type="entry name" value="SPRY_RanBP_like"/>
    <property type="match status" value="2"/>
</dbReference>
<protein>
    <recommendedName>
        <fullName evidence="3">Arf-GAP domain-containing protein</fullName>
    </recommendedName>
</protein>
<keyword evidence="1" id="KW-0862">Zinc</keyword>
<feature type="region of interest" description="Disordered" evidence="2">
    <location>
        <begin position="1114"/>
        <end position="1143"/>
    </location>
</feature>
<dbReference type="Pfam" id="PF03455">
    <property type="entry name" value="dDENN"/>
    <property type="match status" value="1"/>
</dbReference>
<gene>
    <name evidence="4" type="ORF">JG688_00004398</name>
</gene>
<evidence type="ECO:0000256" key="1">
    <source>
        <dbReference type="PROSITE-ProRule" id="PRU00288"/>
    </source>
</evidence>
<dbReference type="PROSITE" id="PS50115">
    <property type="entry name" value="ARFGAP"/>
    <property type="match status" value="1"/>
</dbReference>
<dbReference type="SMART" id="SM00105">
    <property type="entry name" value="ArfGap"/>
    <property type="match status" value="1"/>
</dbReference>
<feature type="region of interest" description="Disordered" evidence="2">
    <location>
        <begin position="142"/>
        <end position="201"/>
    </location>
</feature>
<feature type="compositionally biased region" description="Acidic residues" evidence="2">
    <location>
        <begin position="1114"/>
        <end position="1132"/>
    </location>
</feature>
<feature type="compositionally biased region" description="Low complexity" evidence="2">
    <location>
        <begin position="175"/>
        <end position="195"/>
    </location>
</feature>
<dbReference type="PANTHER" id="PTHR12864">
    <property type="entry name" value="RAN BINDING PROTEIN 9-RELATED"/>
    <property type="match status" value="1"/>
</dbReference>
<keyword evidence="1" id="KW-0479">Metal-binding</keyword>
<organism evidence="4 5">
    <name type="scientific">Phytophthora aleatoria</name>
    <dbReference type="NCBI Taxonomy" id="2496075"/>
    <lineage>
        <taxon>Eukaryota</taxon>
        <taxon>Sar</taxon>
        <taxon>Stramenopiles</taxon>
        <taxon>Oomycota</taxon>
        <taxon>Peronosporomycetes</taxon>
        <taxon>Peronosporales</taxon>
        <taxon>Peronosporaceae</taxon>
        <taxon>Phytophthora</taxon>
    </lineage>
</organism>
<dbReference type="SMART" id="SM00449">
    <property type="entry name" value="SPRY"/>
    <property type="match status" value="2"/>
</dbReference>
<evidence type="ECO:0000259" key="3">
    <source>
        <dbReference type="PROSITE" id="PS50115"/>
    </source>
</evidence>
<dbReference type="InterPro" id="IPR001164">
    <property type="entry name" value="ArfGAP_dom"/>
</dbReference>
<dbReference type="CDD" id="cd08204">
    <property type="entry name" value="ArfGap"/>
    <property type="match status" value="1"/>
</dbReference>
<proteinExistence type="predicted"/>
<dbReference type="InterPro" id="IPR044736">
    <property type="entry name" value="Gid1/RanBPM/SPLA_SPRY"/>
</dbReference>
<keyword evidence="5" id="KW-1185">Reference proteome</keyword>
<dbReference type="InterPro" id="IPR050618">
    <property type="entry name" value="Ubq-SigPath_Reg"/>
</dbReference>
<dbReference type="Proteomes" id="UP000709295">
    <property type="component" value="Unassembled WGS sequence"/>
</dbReference>
<accession>A0A8J5JAE4</accession>